<dbReference type="InterPro" id="IPR029063">
    <property type="entry name" value="SAM-dependent_MTases_sf"/>
</dbReference>
<dbReference type="SUPFAM" id="SSF53335">
    <property type="entry name" value="S-adenosyl-L-methionine-dependent methyltransferases"/>
    <property type="match status" value="1"/>
</dbReference>
<comment type="caution">
    <text evidence="1">The sequence shown here is derived from an EMBL/GenBank/DDBJ whole genome shotgun (WGS) entry which is preliminary data.</text>
</comment>
<reference evidence="1 2" key="1">
    <citation type="submission" date="2017-10" db="EMBL/GenBank/DDBJ databases">
        <title>Resolving the taxonomy of Roseburia spp., Eubacterium rectale and Agathobacter spp. through phylogenomic analysis.</title>
        <authorList>
            <person name="Sheridan P.O."/>
            <person name="Walker A.W."/>
            <person name="Duncan S.H."/>
            <person name="Scott K.P."/>
            <person name="Toole P.W.O."/>
            <person name="Luis P."/>
            <person name="Flint H.J."/>
        </authorList>
    </citation>
    <scope>NUCLEOTIDE SEQUENCE [LARGE SCALE GENOMIC DNA]</scope>
    <source>
        <strain evidence="1 2">JK623</strain>
    </source>
</reference>
<dbReference type="EMBL" id="PDYG01000134">
    <property type="protein sequence ID" value="PHU36482.1"/>
    <property type="molecule type" value="Genomic_DNA"/>
</dbReference>
<evidence type="ECO:0000313" key="1">
    <source>
        <dbReference type="EMBL" id="PHU36482.1"/>
    </source>
</evidence>
<name>A0A2G3DZM2_9FIRM</name>
<reference evidence="1 2" key="2">
    <citation type="submission" date="2017-10" db="EMBL/GenBank/DDBJ databases">
        <authorList>
            <person name="Banno H."/>
            <person name="Chua N.-H."/>
        </authorList>
    </citation>
    <scope>NUCLEOTIDE SEQUENCE [LARGE SCALE GENOMIC DNA]</scope>
    <source>
        <strain evidence="1 2">JK623</strain>
    </source>
</reference>
<dbReference type="AlphaFoldDB" id="A0A2G3DZM2"/>
<dbReference type="PANTHER" id="PTHR43464">
    <property type="entry name" value="METHYLTRANSFERASE"/>
    <property type="match status" value="1"/>
</dbReference>
<keyword evidence="1" id="KW-0489">Methyltransferase</keyword>
<keyword evidence="2" id="KW-1185">Reference proteome</keyword>
<dbReference type="GO" id="GO:0008168">
    <property type="term" value="F:methyltransferase activity"/>
    <property type="evidence" value="ECO:0007669"/>
    <property type="project" value="UniProtKB-KW"/>
</dbReference>
<organism evidence="1 2">
    <name type="scientific">Agathobacter ruminis</name>
    <dbReference type="NCBI Taxonomy" id="1712665"/>
    <lineage>
        <taxon>Bacteria</taxon>
        <taxon>Bacillati</taxon>
        <taxon>Bacillota</taxon>
        <taxon>Clostridia</taxon>
        <taxon>Lachnospirales</taxon>
        <taxon>Lachnospiraceae</taxon>
        <taxon>Agathobacter</taxon>
    </lineage>
</organism>
<dbReference type="CDD" id="cd02440">
    <property type="entry name" value="AdoMet_MTases"/>
    <property type="match status" value="1"/>
</dbReference>
<proteinExistence type="predicted"/>
<protein>
    <submittedName>
        <fullName evidence="1">SAM-dependent methyltransferase</fullName>
    </submittedName>
</protein>
<dbReference type="Proteomes" id="UP000224563">
    <property type="component" value="Unassembled WGS sequence"/>
</dbReference>
<keyword evidence="1" id="KW-0808">Transferase</keyword>
<dbReference type="Pfam" id="PF13489">
    <property type="entry name" value="Methyltransf_23"/>
    <property type="match status" value="1"/>
</dbReference>
<dbReference type="GO" id="GO:0032259">
    <property type="term" value="P:methylation"/>
    <property type="evidence" value="ECO:0007669"/>
    <property type="project" value="UniProtKB-KW"/>
</dbReference>
<dbReference type="Gene3D" id="3.40.50.150">
    <property type="entry name" value="Vaccinia Virus protein VP39"/>
    <property type="match status" value="1"/>
</dbReference>
<sequence>MHYLHLYLQELEKSGIPKNRIQILDVGAGTGRYAIPLSEEGYSVTAVEPVRHNLGRLKQNGPLVQAYQGRAEKLKRCADQMYDVVLFFGPMYHIKEQELRLAAMQEAYRVLKPSGHLFVSYIMNEYSVLMYGFKEHHIREAMASGMIDPQFHCTDLANPLYEYVRLEDIRALSDQAGFEREKLIAADGPANHMRRILNEMDEEEFALFIQYQLTVCERPELLGATCHALDILKKGM</sequence>
<accession>A0A2G3DZM2</accession>
<evidence type="ECO:0000313" key="2">
    <source>
        <dbReference type="Proteomes" id="UP000224563"/>
    </source>
</evidence>
<gene>
    <name evidence="1" type="ORF">CSX02_12360</name>
</gene>